<gene>
    <name evidence="2" type="ORF">ACEWY4_006597</name>
</gene>
<name>A0ABD1KDV9_9TELE</name>
<feature type="transmembrane region" description="Helical" evidence="1">
    <location>
        <begin position="202"/>
        <end position="219"/>
    </location>
</feature>
<protein>
    <submittedName>
        <fullName evidence="2">Uncharacterized protein</fullName>
    </submittedName>
</protein>
<evidence type="ECO:0000313" key="3">
    <source>
        <dbReference type="Proteomes" id="UP001591681"/>
    </source>
</evidence>
<dbReference type="PANTHER" id="PTHR33802:SF4">
    <property type="entry name" value="SI:DKEY-29D8.3"/>
    <property type="match status" value="1"/>
</dbReference>
<dbReference type="EMBL" id="JBHFQA010000006">
    <property type="protein sequence ID" value="KAL2097390.1"/>
    <property type="molecule type" value="Genomic_DNA"/>
</dbReference>
<evidence type="ECO:0000256" key="1">
    <source>
        <dbReference type="SAM" id="Phobius"/>
    </source>
</evidence>
<sequence length="291" mass="33245">MVDHSPFRVVIILLSVIVYATALVINALAGSGKGPFLHKTGDVSAIYETEITPAGWAFSIWGVIYSWLLIMLTYVLTWLCRRSPSGWMYCSPAVLPTGFFLSWIFNMILNMTWLFLWDREEMVSALVILALIAFSNYLLIFFSCCGLAAHGSWLQQHYPKDLWCIRILVQNGIAIYTTWTTIATLINFTVVMNVYGLSKTDAATVSLSFLLIEVLLWFFLENFVIDRHVRYILTIYPVVIWALVGNVYKNFDPKEPGRNAKFTVVLLVLACLLFPFRVGMVIWKRSRNPLM</sequence>
<keyword evidence="3" id="KW-1185">Reference proteome</keyword>
<dbReference type="AlphaFoldDB" id="A0ABD1KDV9"/>
<dbReference type="Proteomes" id="UP001591681">
    <property type="component" value="Unassembled WGS sequence"/>
</dbReference>
<keyword evidence="1" id="KW-0812">Transmembrane</keyword>
<proteinExistence type="predicted"/>
<accession>A0ABD1KDV9</accession>
<comment type="caution">
    <text evidence="2">The sequence shown here is derived from an EMBL/GenBank/DDBJ whole genome shotgun (WGS) entry which is preliminary data.</text>
</comment>
<feature type="transmembrane region" description="Helical" evidence="1">
    <location>
        <begin position="173"/>
        <end position="196"/>
    </location>
</feature>
<organism evidence="2 3">
    <name type="scientific">Coilia grayii</name>
    <name type="common">Gray's grenadier anchovy</name>
    <dbReference type="NCBI Taxonomy" id="363190"/>
    <lineage>
        <taxon>Eukaryota</taxon>
        <taxon>Metazoa</taxon>
        <taxon>Chordata</taxon>
        <taxon>Craniata</taxon>
        <taxon>Vertebrata</taxon>
        <taxon>Euteleostomi</taxon>
        <taxon>Actinopterygii</taxon>
        <taxon>Neopterygii</taxon>
        <taxon>Teleostei</taxon>
        <taxon>Clupei</taxon>
        <taxon>Clupeiformes</taxon>
        <taxon>Clupeoidei</taxon>
        <taxon>Engraulidae</taxon>
        <taxon>Coilinae</taxon>
        <taxon>Coilia</taxon>
    </lineage>
</organism>
<reference evidence="2 3" key="1">
    <citation type="submission" date="2024-09" db="EMBL/GenBank/DDBJ databases">
        <title>A chromosome-level genome assembly of Gray's grenadier anchovy, Coilia grayii.</title>
        <authorList>
            <person name="Fu Z."/>
        </authorList>
    </citation>
    <scope>NUCLEOTIDE SEQUENCE [LARGE SCALE GENOMIC DNA]</scope>
    <source>
        <strain evidence="2">G4</strain>
        <tissue evidence="2">Muscle</tissue>
    </source>
</reference>
<feature type="transmembrane region" description="Helical" evidence="1">
    <location>
        <begin position="86"/>
        <end position="105"/>
    </location>
</feature>
<evidence type="ECO:0000313" key="2">
    <source>
        <dbReference type="EMBL" id="KAL2097390.1"/>
    </source>
</evidence>
<feature type="transmembrane region" description="Helical" evidence="1">
    <location>
        <begin position="56"/>
        <end position="79"/>
    </location>
</feature>
<keyword evidence="1" id="KW-1133">Transmembrane helix</keyword>
<feature type="transmembrane region" description="Helical" evidence="1">
    <location>
        <begin position="125"/>
        <end position="153"/>
    </location>
</feature>
<feature type="transmembrane region" description="Helical" evidence="1">
    <location>
        <begin position="7"/>
        <end position="29"/>
    </location>
</feature>
<keyword evidence="1" id="KW-0472">Membrane</keyword>
<feature type="transmembrane region" description="Helical" evidence="1">
    <location>
        <begin position="231"/>
        <end position="248"/>
    </location>
</feature>
<feature type="transmembrane region" description="Helical" evidence="1">
    <location>
        <begin position="260"/>
        <end position="283"/>
    </location>
</feature>
<dbReference type="PANTHER" id="PTHR33802">
    <property type="entry name" value="SI:CH211-161H7.5-RELATED"/>
    <property type="match status" value="1"/>
</dbReference>